<dbReference type="EMBL" id="BGPR01058464">
    <property type="protein sequence ID" value="GBO34623.1"/>
    <property type="molecule type" value="Genomic_DNA"/>
</dbReference>
<sequence length="94" mass="10613">MRRENERYHAPVPVPQAKSLVDDGVQEIEFQLAPLAVAKDSAKVTTLLSLHDCLKSNVRRETKETMLRCRFQVTNDDGVQETEFQPGLTLSLSD</sequence>
<accession>A0A4Y2WAF1</accession>
<dbReference type="Proteomes" id="UP000499080">
    <property type="component" value="Unassembled WGS sequence"/>
</dbReference>
<reference evidence="1 2" key="1">
    <citation type="journal article" date="2019" name="Sci. Rep.">
        <title>Orb-weaving spider Araneus ventricosus genome elucidates the spidroin gene catalogue.</title>
        <authorList>
            <person name="Kono N."/>
            <person name="Nakamura H."/>
            <person name="Ohtoshi R."/>
            <person name="Moran D.A.P."/>
            <person name="Shinohara A."/>
            <person name="Yoshida Y."/>
            <person name="Fujiwara M."/>
            <person name="Mori M."/>
            <person name="Tomita M."/>
            <person name="Arakawa K."/>
        </authorList>
    </citation>
    <scope>NUCLEOTIDE SEQUENCE [LARGE SCALE GENOMIC DNA]</scope>
</reference>
<gene>
    <name evidence="1" type="ORF">AVEN_34857_1</name>
</gene>
<comment type="caution">
    <text evidence="1">The sequence shown here is derived from an EMBL/GenBank/DDBJ whole genome shotgun (WGS) entry which is preliminary data.</text>
</comment>
<evidence type="ECO:0000313" key="2">
    <source>
        <dbReference type="Proteomes" id="UP000499080"/>
    </source>
</evidence>
<proteinExistence type="predicted"/>
<keyword evidence="2" id="KW-1185">Reference proteome</keyword>
<name>A0A4Y2WAF1_ARAVE</name>
<protein>
    <submittedName>
        <fullName evidence="1">Uncharacterized protein</fullName>
    </submittedName>
</protein>
<dbReference type="AlphaFoldDB" id="A0A4Y2WAF1"/>
<organism evidence="1 2">
    <name type="scientific">Araneus ventricosus</name>
    <name type="common">Orbweaver spider</name>
    <name type="synonym">Epeira ventricosa</name>
    <dbReference type="NCBI Taxonomy" id="182803"/>
    <lineage>
        <taxon>Eukaryota</taxon>
        <taxon>Metazoa</taxon>
        <taxon>Ecdysozoa</taxon>
        <taxon>Arthropoda</taxon>
        <taxon>Chelicerata</taxon>
        <taxon>Arachnida</taxon>
        <taxon>Araneae</taxon>
        <taxon>Araneomorphae</taxon>
        <taxon>Entelegynae</taxon>
        <taxon>Araneoidea</taxon>
        <taxon>Araneidae</taxon>
        <taxon>Araneus</taxon>
    </lineage>
</organism>
<evidence type="ECO:0000313" key="1">
    <source>
        <dbReference type="EMBL" id="GBO34623.1"/>
    </source>
</evidence>